<keyword evidence="2" id="KW-0503">Monooxygenase</keyword>
<feature type="signal peptide" evidence="1">
    <location>
        <begin position="1"/>
        <end position="19"/>
    </location>
</feature>
<dbReference type="GO" id="GO:0004497">
    <property type="term" value="F:monooxygenase activity"/>
    <property type="evidence" value="ECO:0007669"/>
    <property type="project" value="UniProtKB-KW"/>
</dbReference>
<protein>
    <submittedName>
        <fullName evidence="2">Peptidylglycine alpha-amidating monooxygenase</fullName>
    </submittedName>
</protein>
<evidence type="ECO:0000313" key="2">
    <source>
        <dbReference type="EMBL" id="KAF6441747.1"/>
    </source>
</evidence>
<sequence length="130" mass="14850">MAGVRSLLVLLVFQSSCLGFRSPLSVFKRFKETTRSFSNECLGTTRPVIPIDSSDFTLDIRMPGITPKQVRGIQYFIMHLFCVQSIIKAKNCIYSSSAFFKNRHLLSRLLRARIIESYKGEQIFKGKSFS</sequence>
<proteinExistence type="predicted"/>
<reference evidence="2 3" key="1">
    <citation type="journal article" date="2020" name="Nature">
        <title>Six reference-quality genomes reveal evolution of bat adaptations.</title>
        <authorList>
            <person name="Jebb D."/>
            <person name="Huang Z."/>
            <person name="Pippel M."/>
            <person name="Hughes G.M."/>
            <person name="Lavrichenko K."/>
            <person name="Devanna P."/>
            <person name="Winkler S."/>
            <person name="Jermiin L.S."/>
            <person name="Skirmuntt E.C."/>
            <person name="Katzourakis A."/>
            <person name="Burkitt-Gray L."/>
            <person name="Ray D.A."/>
            <person name="Sullivan K.A.M."/>
            <person name="Roscito J.G."/>
            <person name="Kirilenko B.M."/>
            <person name="Davalos L.M."/>
            <person name="Corthals A.P."/>
            <person name="Power M.L."/>
            <person name="Jones G."/>
            <person name="Ransome R.D."/>
            <person name="Dechmann D.K.N."/>
            <person name="Locatelli A.G."/>
            <person name="Puechmaille S.J."/>
            <person name="Fedrigo O."/>
            <person name="Jarvis E.D."/>
            <person name="Hiller M."/>
            <person name="Vernes S.C."/>
            <person name="Myers E.W."/>
            <person name="Teeling E.C."/>
        </authorList>
    </citation>
    <scope>NUCLEOTIDE SEQUENCE [LARGE SCALE GENOMIC DNA]</scope>
    <source>
        <strain evidence="2">MRouAeg1</strain>
        <tissue evidence="2">Muscle</tissue>
    </source>
</reference>
<keyword evidence="1" id="KW-0732">Signal</keyword>
<name>A0A7J8F204_ROUAE</name>
<dbReference type="EMBL" id="JACASE010000008">
    <property type="protein sequence ID" value="KAF6441747.1"/>
    <property type="molecule type" value="Genomic_DNA"/>
</dbReference>
<keyword evidence="2" id="KW-0560">Oxidoreductase</keyword>
<evidence type="ECO:0000256" key="1">
    <source>
        <dbReference type="SAM" id="SignalP"/>
    </source>
</evidence>
<gene>
    <name evidence="2" type="ORF">HJG63_014881</name>
</gene>
<dbReference type="Proteomes" id="UP000593571">
    <property type="component" value="Unassembled WGS sequence"/>
</dbReference>
<organism evidence="2 3">
    <name type="scientific">Rousettus aegyptiacus</name>
    <name type="common">Egyptian fruit bat</name>
    <name type="synonym">Pteropus aegyptiacus</name>
    <dbReference type="NCBI Taxonomy" id="9407"/>
    <lineage>
        <taxon>Eukaryota</taxon>
        <taxon>Metazoa</taxon>
        <taxon>Chordata</taxon>
        <taxon>Craniata</taxon>
        <taxon>Vertebrata</taxon>
        <taxon>Euteleostomi</taxon>
        <taxon>Mammalia</taxon>
        <taxon>Eutheria</taxon>
        <taxon>Laurasiatheria</taxon>
        <taxon>Chiroptera</taxon>
        <taxon>Yinpterochiroptera</taxon>
        <taxon>Pteropodoidea</taxon>
        <taxon>Pteropodidae</taxon>
        <taxon>Rousettinae</taxon>
        <taxon>Rousettus</taxon>
    </lineage>
</organism>
<dbReference type="AlphaFoldDB" id="A0A7J8F204"/>
<keyword evidence="3" id="KW-1185">Reference proteome</keyword>
<comment type="caution">
    <text evidence="2">The sequence shown here is derived from an EMBL/GenBank/DDBJ whole genome shotgun (WGS) entry which is preliminary data.</text>
</comment>
<evidence type="ECO:0000313" key="3">
    <source>
        <dbReference type="Proteomes" id="UP000593571"/>
    </source>
</evidence>
<feature type="chain" id="PRO_5029900307" evidence="1">
    <location>
        <begin position="20"/>
        <end position="130"/>
    </location>
</feature>
<accession>A0A7J8F204</accession>